<dbReference type="RefSeq" id="WP_099951887.1">
    <property type="nucleotide sequence ID" value="NZ_CP028843.1"/>
</dbReference>
<dbReference type="EMBL" id="CP028843">
    <property type="protein sequence ID" value="AWB19971.1"/>
    <property type="molecule type" value="Genomic_DNA"/>
</dbReference>
<accession>A0A2R4WEJ4</accession>
<sequence length="80" mass="8388">MTEQRDVTTRDGTAWTCIEALADMPESAKDKLAGEGRRAVVCTPSGGAHSVRLSLAEDWCRMPEADLTAAIEAGLAPGDG</sequence>
<dbReference type="OrthoDB" id="531817at2"/>
<dbReference type="AlphaFoldDB" id="A0A2R4WEJ4"/>
<evidence type="ECO:0000313" key="1">
    <source>
        <dbReference type="EMBL" id="AWB19971.1"/>
    </source>
</evidence>
<name>A0A2R4WEJ4_9HYPH</name>
<dbReference type="KEGG" id="mee:DA075_02675"/>
<reference evidence="1 2" key="1">
    <citation type="submission" date="2018-04" db="EMBL/GenBank/DDBJ databases">
        <title>Methylobacterium sp. PR1016A genome.</title>
        <authorList>
            <person name="Park W."/>
        </authorList>
    </citation>
    <scope>NUCLEOTIDE SEQUENCE [LARGE SCALE GENOMIC DNA]</scope>
    <source>
        <strain evidence="1 2">PR1016A</strain>
    </source>
</reference>
<dbReference type="Proteomes" id="UP000244755">
    <property type="component" value="Chromosome 1"/>
</dbReference>
<proteinExistence type="predicted"/>
<protein>
    <submittedName>
        <fullName evidence="1">Uncharacterized protein</fullName>
    </submittedName>
</protein>
<keyword evidence="2" id="KW-1185">Reference proteome</keyword>
<organism evidence="1 2">
    <name type="scientific">Methylobacterium currus</name>
    <dbReference type="NCBI Taxonomy" id="2051553"/>
    <lineage>
        <taxon>Bacteria</taxon>
        <taxon>Pseudomonadati</taxon>
        <taxon>Pseudomonadota</taxon>
        <taxon>Alphaproteobacteria</taxon>
        <taxon>Hyphomicrobiales</taxon>
        <taxon>Methylobacteriaceae</taxon>
        <taxon>Methylobacterium</taxon>
    </lineage>
</organism>
<evidence type="ECO:0000313" key="2">
    <source>
        <dbReference type="Proteomes" id="UP000244755"/>
    </source>
</evidence>
<gene>
    <name evidence="1" type="ORF">DA075_02675</name>
</gene>